<proteinExistence type="predicted"/>
<dbReference type="EMBL" id="JASBWU010000010">
    <property type="protein sequence ID" value="KAJ9118743.1"/>
    <property type="molecule type" value="Genomic_DNA"/>
</dbReference>
<accession>A0ACC2X4V0</accession>
<protein>
    <submittedName>
        <fullName evidence="1">Uncharacterized protein</fullName>
    </submittedName>
</protein>
<evidence type="ECO:0000313" key="1">
    <source>
        <dbReference type="EMBL" id="KAJ9118743.1"/>
    </source>
</evidence>
<comment type="caution">
    <text evidence="1">The sequence shown here is derived from an EMBL/GenBank/DDBJ whole genome shotgun (WGS) entry which is preliminary data.</text>
</comment>
<organism evidence="1 2">
    <name type="scientific">Naganishia vaughanmartiniae</name>
    <dbReference type="NCBI Taxonomy" id="1424756"/>
    <lineage>
        <taxon>Eukaryota</taxon>
        <taxon>Fungi</taxon>
        <taxon>Dikarya</taxon>
        <taxon>Basidiomycota</taxon>
        <taxon>Agaricomycotina</taxon>
        <taxon>Tremellomycetes</taxon>
        <taxon>Filobasidiales</taxon>
        <taxon>Filobasidiaceae</taxon>
        <taxon>Naganishia</taxon>
    </lineage>
</organism>
<keyword evidence="2" id="KW-1185">Reference proteome</keyword>
<name>A0ACC2X4V0_9TREE</name>
<evidence type="ECO:0000313" key="2">
    <source>
        <dbReference type="Proteomes" id="UP001243375"/>
    </source>
</evidence>
<reference evidence="1" key="1">
    <citation type="submission" date="2023-04" db="EMBL/GenBank/DDBJ databases">
        <title>Draft Genome sequencing of Naganishia species isolated from polar environments using Oxford Nanopore Technology.</title>
        <authorList>
            <person name="Leo P."/>
            <person name="Venkateswaran K."/>
        </authorList>
    </citation>
    <scope>NUCLEOTIDE SEQUENCE</scope>
    <source>
        <strain evidence="1">MNA-CCFEE 5425</strain>
    </source>
</reference>
<sequence length="155" mass="16406">MTTTQQRSHVLQQEQDEAKSSAAAQGGQVTSSGEVSCQHGKRFKGSDHGHFCKGVAEKCWKPMTLHVIANDGGRSSTSRVPGEWAIRIDRDTTKQLPKETEGVITIKVIPPGGETELSKGASFTFPQGAITEVDGQVKVAATPGSGGNMCIGEKI</sequence>
<gene>
    <name evidence="1" type="ORF">QFC22_003964</name>
</gene>
<dbReference type="Proteomes" id="UP001243375">
    <property type="component" value="Unassembled WGS sequence"/>
</dbReference>